<evidence type="ECO:0000256" key="1">
    <source>
        <dbReference type="SAM" id="MobiDB-lite"/>
    </source>
</evidence>
<reference evidence="4" key="1">
    <citation type="submission" date="2023-06" db="EMBL/GenBank/DDBJ databases">
        <title>Genomic analysis of the entomopathogenic nematode Steinernema hermaphroditum.</title>
        <authorList>
            <person name="Schwarz E.M."/>
            <person name="Heppert J.K."/>
            <person name="Baniya A."/>
            <person name="Schwartz H.T."/>
            <person name="Tan C.-H."/>
            <person name="Antoshechkin I."/>
            <person name="Sternberg P.W."/>
            <person name="Goodrich-Blair H."/>
            <person name="Dillman A.R."/>
        </authorList>
    </citation>
    <scope>NUCLEOTIDE SEQUENCE</scope>
    <source>
        <strain evidence="4">PS9179</strain>
        <tissue evidence="4">Whole animal</tissue>
    </source>
</reference>
<feature type="signal peptide" evidence="3">
    <location>
        <begin position="1"/>
        <end position="21"/>
    </location>
</feature>
<organism evidence="4 5">
    <name type="scientific">Steinernema hermaphroditum</name>
    <dbReference type="NCBI Taxonomy" id="289476"/>
    <lineage>
        <taxon>Eukaryota</taxon>
        <taxon>Metazoa</taxon>
        <taxon>Ecdysozoa</taxon>
        <taxon>Nematoda</taxon>
        <taxon>Chromadorea</taxon>
        <taxon>Rhabditida</taxon>
        <taxon>Tylenchina</taxon>
        <taxon>Panagrolaimomorpha</taxon>
        <taxon>Strongyloidoidea</taxon>
        <taxon>Steinernematidae</taxon>
        <taxon>Steinernema</taxon>
    </lineage>
</organism>
<keyword evidence="2" id="KW-1133">Transmembrane helix</keyword>
<dbReference type="EMBL" id="JAUCMV010000002">
    <property type="protein sequence ID" value="KAK0414479.1"/>
    <property type="molecule type" value="Genomic_DNA"/>
</dbReference>
<feature type="compositionally biased region" description="Polar residues" evidence="1">
    <location>
        <begin position="63"/>
        <end position="77"/>
    </location>
</feature>
<feature type="region of interest" description="Disordered" evidence="1">
    <location>
        <begin position="37"/>
        <end position="77"/>
    </location>
</feature>
<dbReference type="AlphaFoldDB" id="A0AA39I0A7"/>
<evidence type="ECO:0000313" key="4">
    <source>
        <dbReference type="EMBL" id="KAK0414479.1"/>
    </source>
</evidence>
<keyword evidence="3" id="KW-0732">Signal</keyword>
<feature type="transmembrane region" description="Helical" evidence="2">
    <location>
        <begin position="101"/>
        <end position="123"/>
    </location>
</feature>
<proteinExistence type="predicted"/>
<evidence type="ECO:0000313" key="5">
    <source>
        <dbReference type="Proteomes" id="UP001175271"/>
    </source>
</evidence>
<dbReference type="Proteomes" id="UP001175271">
    <property type="component" value="Unassembled WGS sequence"/>
</dbReference>
<keyword evidence="2" id="KW-0472">Membrane</keyword>
<protein>
    <submittedName>
        <fullName evidence="4">Uncharacterized protein</fullName>
    </submittedName>
</protein>
<comment type="caution">
    <text evidence="4">The sequence shown here is derived from an EMBL/GenBank/DDBJ whole genome shotgun (WGS) entry which is preliminary data.</text>
</comment>
<keyword evidence="2" id="KW-0812">Transmembrane</keyword>
<evidence type="ECO:0000256" key="3">
    <source>
        <dbReference type="SAM" id="SignalP"/>
    </source>
</evidence>
<gene>
    <name evidence="4" type="ORF">QR680_011451</name>
</gene>
<evidence type="ECO:0000256" key="2">
    <source>
        <dbReference type="SAM" id="Phobius"/>
    </source>
</evidence>
<sequence>MTTRVAFFVALLSLVVTSTLSAQDVDQIQVDESTGQSVNALIPDHTNGTINGNSTSSERDMTESTQPGTSSPSTASRQASALFIASDQSTTSEPSEDAHTVLFAVILGVSGVGLLVSTIFLILSSCRMICNPPKPDAVDDAGETTMMKNFV</sequence>
<keyword evidence="5" id="KW-1185">Reference proteome</keyword>
<name>A0AA39I0A7_9BILA</name>
<feature type="chain" id="PRO_5041310115" evidence="3">
    <location>
        <begin position="22"/>
        <end position="151"/>
    </location>
</feature>
<accession>A0AA39I0A7</accession>
<feature type="compositionally biased region" description="Polar residues" evidence="1">
    <location>
        <begin position="46"/>
        <end position="56"/>
    </location>
</feature>